<gene>
    <name evidence="2" type="ORF">BT96DRAFT_948249</name>
</gene>
<evidence type="ECO:0000256" key="1">
    <source>
        <dbReference type="SAM" id="MobiDB-lite"/>
    </source>
</evidence>
<proteinExistence type="predicted"/>
<reference evidence="2" key="1">
    <citation type="journal article" date="2019" name="Environ. Microbiol.">
        <title>Fungal ecological strategies reflected in gene transcription - a case study of two litter decomposers.</title>
        <authorList>
            <person name="Barbi F."/>
            <person name="Kohler A."/>
            <person name="Barry K."/>
            <person name="Baskaran P."/>
            <person name="Daum C."/>
            <person name="Fauchery L."/>
            <person name="Ihrmark K."/>
            <person name="Kuo A."/>
            <person name="LaButti K."/>
            <person name="Lipzen A."/>
            <person name="Morin E."/>
            <person name="Grigoriev I.V."/>
            <person name="Henrissat B."/>
            <person name="Lindahl B."/>
            <person name="Martin F."/>
        </authorList>
    </citation>
    <scope>NUCLEOTIDE SEQUENCE</scope>
    <source>
        <strain evidence="2">JB14</strain>
    </source>
</reference>
<dbReference type="EMBL" id="ML769792">
    <property type="protein sequence ID" value="KAE9387563.1"/>
    <property type="molecule type" value="Genomic_DNA"/>
</dbReference>
<protein>
    <submittedName>
        <fullName evidence="2">Uncharacterized protein</fullName>
    </submittedName>
</protein>
<dbReference type="AlphaFoldDB" id="A0A6A4GQC6"/>
<evidence type="ECO:0000313" key="3">
    <source>
        <dbReference type="Proteomes" id="UP000799118"/>
    </source>
</evidence>
<feature type="region of interest" description="Disordered" evidence="1">
    <location>
        <begin position="31"/>
        <end position="53"/>
    </location>
</feature>
<sequence length="245" mass="27086">MANAVQVQYHDDRAVMRTSRRTQIEISFDQAGDSVTTSTATSDESHRTSVGSPPLVGNASIQWPMEIPRPSLIYKPPLYDGTEYHVIYTGSRVGIFGDWRDQVRPYIEGIKSHYKAFPTYEAALAAYTAAYNCEPGAPNLELRPTSVAGNMYTAAAALPNRLSIFPCRCSPTHIVALSAAFYQQHTGLVVHESKSKTKPHSNHSCFTQRHTMPAALIHLTFKTFFAASRFNDLGTWSLVASLTKT</sequence>
<dbReference type="OrthoDB" id="2675575at2759"/>
<evidence type="ECO:0000313" key="2">
    <source>
        <dbReference type="EMBL" id="KAE9387563.1"/>
    </source>
</evidence>
<accession>A0A6A4GQC6</accession>
<organism evidence="2 3">
    <name type="scientific">Gymnopus androsaceus JB14</name>
    <dbReference type="NCBI Taxonomy" id="1447944"/>
    <lineage>
        <taxon>Eukaryota</taxon>
        <taxon>Fungi</taxon>
        <taxon>Dikarya</taxon>
        <taxon>Basidiomycota</taxon>
        <taxon>Agaricomycotina</taxon>
        <taxon>Agaricomycetes</taxon>
        <taxon>Agaricomycetidae</taxon>
        <taxon>Agaricales</taxon>
        <taxon>Marasmiineae</taxon>
        <taxon>Omphalotaceae</taxon>
        <taxon>Gymnopus</taxon>
    </lineage>
</organism>
<keyword evidence="3" id="KW-1185">Reference proteome</keyword>
<feature type="compositionally biased region" description="Polar residues" evidence="1">
    <location>
        <begin position="33"/>
        <end position="42"/>
    </location>
</feature>
<dbReference type="Proteomes" id="UP000799118">
    <property type="component" value="Unassembled WGS sequence"/>
</dbReference>
<name>A0A6A4GQC6_9AGAR</name>